<dbReference type="Proteomes" id="UP000318538">
    <property type="component" value="Chromosome"/>
</dbReference>
<dbReference type="InterPro" id="IPR006429">
    <property type="entry name" value="Phage_lambda_portal"/>
</dbReference>
<evidence type="ECO:0000313" key="1">
    <source>
        <dbReference type="EMBL" id="QDT07800.1"/>
    </source>
</evidence>
<sequence>MGMIRSTIDRAKSAFTYEALTPRGRRKRVSSIVTREDKHVRGNKHRALQANASDLVRNMSVCAWAVRKHLDYVSCFTFNMKTANVELNTEIERLMAIDARPSRCDIAGKFGREKMFRIAEARRVVDGDTALVMLNDGRLQGISADLIRDPDKVLPGEDWINGVLVTGFGRRLAFGVHQRHGYSGRKYDRRINATNVIHYGFFSDRFAADQVRGISPLVAALDPLRDLKESIQLAQARAKVAQIFAMAITRDAPETIGDPDDEDPTNYAVDFDDPQLLDLAPGDDAKFLDSRTPSTEFQAFSVLVIQLALTALDIPFSMFDGSRSTFYGGRAEWLQYLSSCQDKRADQIEMRRVYTVWKLRQWIRDGRLVLPIGTTISDLDFEWIAANKTPWFDQSKEARGHVAAIKAGLDTPQRIAAEKGGVYEENIDAIAKASEYAKSKGVAVDFAPIIEPKNQG</sequence>
<dbReference type="Pfam" id="PF05136">
    <property type="entry name" value="Phage_portal_2"/>
    <property type="match status" value="1"/>
</dbReference>
<name>A0A517NKZ2_9BACT</name>
<dbReference type="GO" id="GO:0005198">
    <property type="term" value="F:structural molecule activity"/>
    <property type="evidence" value="ECO:0007669"/>
    <property type="project" value="InterPro"/>
</dbReference>
<dbReference type="OrthoDB" id="208107at2"/>
<accession>A0A517NKZ2</accession>
<dbReference type="GO" id="GO:0019068">
    <property type="term" value="P:virion assembly"/>
    <property type="evidence" value="ECO:0007669"/>
    <property type="project" value="InterPro"/>
</dbReference>
<gene>
    <name evidence="1" type="ORF">K227x_62280</name>
</gene>
<keyword evidence="2" id="KW-1185">Reference proteome</keyword>
<dbReference type="AlphaFoldDB" id="A0A517NKZ2"/>
<evidence type="ECO:0000313" key="2">
    <source>
        <dbReference type="Proteomes" id="UP000318538"/>
    </source>
</evidence>
<proteinExistence type="predicted"/>
<dbReference type="KEGG" id="rlc:K227x_62280"/>
<dbReference type="EMBL" id="CP036525">
    <property type="protein sequence ID" value="QDT07800.1"/>
    <property type="molecule type" value="Genomic_DNA"/>
</dbReference>
<reference evidence="1 2" key="1">
    <citation type="submission" date="2019-02" db="EMBL/GenBank/DDBJ databases">
        <title>Deep-cultivation of Planctomycetes and their phenomic and genomic characterization uncovers novel biology.</title>
        <authorList>
            <person name="Wiegand S."/>
            <person name="Jogler M."/>
            <person name="Boedeker C."/>
            <person name="Pinto D."/>
            <person name="Vollmers J."/>
            <person name="Rivas-Marin E."/>
            <person name="Kohn T."/>
            <person name="Peeters S.H."/>
            <person name="Heuer A."/>
            <person name="Rast P."/>
            <person name="Oberbeckmann S."/>
            <person name="Bunk B."/>
            <person name="Jeske O."/>
            <person name="Meyerdierks A."/>
            <person name="Storesund J.E."/>
            <person name="Kallscheuer N."/>
            <person name="Luecker S."/>
            <person name="Lage O.M."/>
            <person name="Pohl T."/>
            <person name="Merkel B.J."/>
            <person name="Hornburger P."/>
            <person name="Mueller R.-W."/>
            <person name="Bruemmer F."/>
            <person name="Labrenz M."/>
            <person name="Spormann A.M."/>
            <person name="Op den Camp H."/>
            <person name="Overmann J."/>
            <person name="Amann R."/>
            <person name="Jetten M.S.M."/>
            <person name="Mascher T."/>
            <person name="Medema M.H."/>
            <person name="Devos D.P."/>
            <person name="Kaster A.-K."/>
            <person name="Ovreas L."/>
            <person name="Rohde M."/>
            <person name="Galperin M.Y."/>
            <person name="Jogler C."/>
        </authorList>
    </citation>
    <scope>NUCLEOTIDE SEQUENCE [LARGE SCALE GENOMIC DNA]</scope>
    <source>
        <strain evidence="1 2">K22_7</strain>
    </source>
</reference>
<protein>
    <submittedName>
        <fullName evidence="1">Phage portal protein, lambda family</fullName>
    </submittedName>
</protein>
<organism evidence="1 2">
    <name type="scientific">Rubripirellula lacrimiformis</name>
    <dbReference type="NCBI Taxonomy" id="1930273"/>
    <lineage>
        <taxon>Bacteria</taxon>
        <taxon>Pseudomonadati</taxon>
        <taxon>Planctomycetota</taxon>
        <taxon>Planctomycetia</taxon>
        <taxon>Pirellulales</taxon>
        <taxon>Pirellulaceae</taxon>
        <taxon>Rubripirellula</taxon>
    </lineage>
</organism>